<evidence type="ECO:0000313" key="4">
    <source>
        <dbReference type="Proteomes" id="UP000271291"/>
    </source>
</evidence>
<protein>
    <recommendedName>
        <fullName evidence="6">Restriction endonuclease</fullName>
    </recommendedName>
</protein>
<keyword evidence="1" id="KW-1133">Transmembrane helix</keyword>
<dbReference type="EMBL" id="CP034687">
    <property type="protein sequence ID" value="AZS89660.1"/>
    <property type="molecule type" value="Genomic_DNA"/>
</dbReference>
<organism evidence="2 4">
    <name type="scientific">Streptomyces griseoviridis</name>
    <dbReference type="NCBI Taxonomy" id="45398"/>
    <lineage>
        <taxon>Bacteria</taxon>
        <taxon>Bacillati</taxon>
        <taxon>Actinomycetota</taxon>
        <taxon>Actinomycetes</taxon>
        <taxon>Kitasatosporales</taxon>
        <taxon>Streptomycetaceae</taxon>
        <taxon>Streptomyces</taxon>
    </lineage>
</organism>
<keyword evidence="1" id="KW-0812">Transmembrane</keyword>
<keyword evidence="1" id="KW-0472">Membrane</keyword>
<accession>A0A3S9ZP17</accession>
<dbReference type="AlphaFoldDB" id="A0A3S9ZP17"/>
<evidence type="ECO:0008006" key="6">
    <source>
        <dbReference type="Google" id="ProtNLM"/>
    </source>
</evidence>
<dbReference type="OrthoDB" id="4229891at2"/>
<dbReference type="Proteomes" id="UP000501753">
    <property type="component" value="Chromosome"/>
</dbReference>
<dbReference type="Proteomes" id="UP000271291">
    <property type="component" value="Chromosome"/>
</dbReference>
<dbReference type="KEGG" id="sgd:ELQ87_02080"/>
<proteinExistence type="predicted"/>
<evidence type="ECO:0000313" key="5">
    <source>
        <dbReference type="Proteomes" id="UP000501753"/>
    </source>
</evidence>
<reference evidence="3 5" key="1">
    <citation type="submission" date="2018-04" db="EMBL/GenBank/DDBJ databases">
        <title>Complete genome sequences of Streptomyces griseoviridis K61 and characterization of antagonistic properties of biological control agents.</title>
        <authorList>
            <person name="Mariita R.M."/>
            <person name="Sello J.K."/>
        </authorList>
    </citation>
    <scope>NUCLEOTIDE SEQUENCE [LARGE SCALE GENOMIC DNA]</scope>
    <source>
        <strain evidence="3 5">K61</strain>
    </source>
</reference>
<gene>
    <name evidence="3" type="ORF">DDJ31_37280</name>
    <name evidence="2" type="ORF">ELQ87_02080</name>
</gene>
<reference evidence="2 4" key="2">
    <citation type="submission" date="2018-12" db="EMBL/GenBank/DDBJ databases">
        <title>Streptomyces griseoviridis F1-27 complete genome.</title>
        <authorList>
            <person name="Mariita R.M."/>
            <person name="Sello J.K."/>
        </authorList>
    </citation>
    <scope>NUCLEOTIDE SEQUENCE [LARGE SCALE GENOMIC DNA]</scope>
    <source>
        <strain evidence="2 4">F1-27</strain>
    </source>
</reference>
<feature type="transmembrane region" description="Helical" evidence="1">
    <location>
        <begin position="64"/>
        <end position="83"/>
    </location>
</feature>
<evidence type="ECO:0000313" key="3">
    <source>
        <dbReference type="EMBL" id="QCN90975.1"/>
    </source>
</evidence>
<name>A0A3S9ZP17_STRGD</name>
<keyword evidence="5" id="KW-1185">Reference proteome</keyword>
<evidence type="ECO:0000256" key="1">
    <source>
        <dbReference type="SAM" id="Phobius"/>
    </source>
</evidence>
<dbReference type="EMBL" id="CP029078">
    <property type="protein sequence ID" value="QCN90975.1"/>
    <property type="molecule type" value="Genomic_DNA"/>
</dbReference>
<feature type="transmembrane region" description="Helical" evidence="1">
    <location>
        <begin position="36"/>
        <end position="58"/>
    </location>
</feature>
<sequence length="228" mass="25089">MTLVAEAGERSRRVLRRQAVSELRARGRYGPRLREVLFALVLLVLLGSAGVVGLALAFRVYGPAVPAAVLAALVTGAVAARLLRRPLARRRRGLYTRDELAELDVPGLVLAVARMLRRDGWRVLPLPEQDRPRLAARDAQGRLLVVAFRPVAEPLPDEEPAWRRRARGHGPVVPDLRLVVHRGTFAERDVRWAARQGHVHLIDGARLARWAGGTPLHRLGDEAGVPGP</sequence>
<evidence type="ECO:0000313" key="2">
    <source>
        <dbReference type="EMBL" id="AZS89660.1"/>
    </source>
</evidence>